<organism evidence="1 2">
    <name type="scientific">Clitoria ternatea</name>
    <name type="common">Butterfly pea</name>
    <dbReference type="NCBI Taxonomy" id="43366"/>
    <lineage>
        <taxon>Eukaryota</taxon>
        <taxon>Viridiplantae</taxon>
        <taxon>Streptophyta</taxon>
        <taxon>Embryophyta</taxon>
        <taxon>Tracheophyta</taxon>
        <taxon>Spermatophyta</taxon>
        <taxon>Magnoliopsida</taxon>
        <taxon>eudicotyledons</taxon>
        <taxon>Gunneridae</taxon>
        <taxon>Pentapetalae</taxon>
        <taxon>rosids</taxon>
        <taxon>fabids</taxon>
        <taxon>Fabales</taxon>
        <taxon>Fabaceae</taxon>
        <taxon>Papilionoideae</taxon>
        <taxon>50 kb inversion clade</taxon>
        <taxon>NPAAA clade</taxon>
        <taxon>indigoferoid/millettioid clade</taxon>
        <taxon>Phaseoleae</taxon>
        <taxon>Clitoria</taxon>
    </lineage>
</organism>
<evidence type="ECO:0000313" key="1">
    <source>
        <dbReference type="EMBL" id="KAK7299917.1"/>
    </source>
</evidence>
<name>A0AAN9JL34_CLITE</name>
<evidence type="ECO:0008006" key="3">
    <source>
        <dbReference type="Google" id="ProtNLM"/>
    </source>
</evidence>
<dbReference type="GO" id="GO:0015996">
    <property type="term" value="P:chlorophyll catabolic process"/>
    <property type="evidence" value="ECO:0007669"/>
    <property type="project" value="TreeGrafter"/>
</dbReference>
<dbReference type="PANTHER" id="PTHR34685">
    <property type="entry name" value="RED CHLOROPHYLL CATABOLITE REDUCTASE, CHLOROPLASTIC"/>
    <property type="match status" value="1"/>
</dbReference>
<dbReference type="Gene3D" id="3.40.1500.20">
    <property type="match status" value="1"/>
</dbReference>
<sequence length="305" mass="34308">MMICNSFSHSPLSVLCSVPSRHHHLPVLSCSLMEGRSKFLEFPFVSISHENLMRDTFSMLDNRLQSQLLPCSLPSDIQHFQNQTGSSQASLHIRAGNNNSPVAVVLGSWLHSELPTGGSLDITSLIAYLNSSTDAPDFVFEIIRSSPTMLVLILDLPARKDLVLWPDYLKTFYEDTQLDTHRQALERLPEVQPYFSSSLYIRTIFSSPTAITVRIQTENGGAERMEEIIRDHLDPISKQVLGIWLDYCVSAKREVGEEERACLKKRDGLARKQSIEVDLGSSFPRLFGPEVGNRVLQAIKEYCTV</sequence>
<proteinExistence type="predicted"/>
<keyword evidence="2" id="KW-1185">Reference proteome</keyword>
<dbReference type="EMBL" id="JAYKXN010000003">
    <property type="protein sequence ID" value="KAK7299917.1"/>
    <property type="molecule type" value="Genomic_DNA"/>
</dbReference>
<dbReference type="GO" id="GO:0051743">
    <property type="term" value="F:red chlorophyll catabolite reductase activity"/>
    <property type="evidence" value="ECO:0007669"/>
    <property type="project" value="InterPro"/>
</dbReference>
<dbReference type="AlphaFoldDB" id="A0AAN9JL34"/>
<dbReference type="InterPro" id="IPR009439">
    <property type="entry name" value="RCC_reductase"/>
</dbReference>
<dbReference type="Pfam" id="PF06405">
    <property type="entry name" value="RCC_reductase"/>
    <property type="match status" value="1"/>
</dbReference>
<dbReference type="PANTHER" id="PTHR34685:SF2">
    <property type="entry name" value="RED CHLOROPHYLL CATABOLITE REDUCTASE, CHLOROPLASTIC"/>
    <property type="match status" value="1"/>
</dbReference>
<dbReference type="Proteomes" id="UP001359559">
    <property type="component" value="Unassembled WGS sequence"/>
</dbReference>
<evidence type="ECO:0000313" key="2">
    <source>
        <dbReference type="Proteomes" id="UP001359559"/>
    </source>
</evidence>
<gene>
    <name evidence="1" type="ORF">RJT34_10746</name>
</gene>
<accession>A0AAN9JL34</accession>
<dbReference type="GO" id="GO:0009507">
    <property type="term" value="C:chloroplast"/>
    <property type="evidence" value="ECO:0007669"/>
    <property type="project" value="TreeGrafter"/>
</dbReference>
<comment type="caution">
    <text evidence="1">The sequence shown here is derived from an EMBL/GenBank/DDBJ whole genome shotgun (WGS) entry which is preliminary data.</text>
</comment>
<protein>
    <recommendedName>
        <fullName evidence="3">Red chlorophyll catabolite reductase</fullName>
    </recommendedName>
</protein>
<reference evidence="1 2" key="1">
    <citation type="submission" date="2024-01" db="EMBL/GenBank/DDBJ databases">
        <title>The genomes of 5 underutilized Papilionoideae crops provide insights into root nodulation and disease resistance.</title>
        <authorList>
            <person name="Yuan L."/>
        </authorList>
    </citation>
    <scope>NUCLEOTIDE SEQUENCE [LARGE SCALE GENOMIC DNA]</scope>
    <source>
        <strain evidence="1">LY-2023</strain>
        <tissue evidence="1">Leaf</tissue>
    </source>
</reference>